<dbReference type="OrthoDB" id="5522233at2"/>
<name>A0A5C8ZLI6_9GAMM</name>
<dbReference type="RefSeq" id="WP_148065978.1">
    <property type="nucleotide sequence ID" value="NZ_VRYZ01000011.1"/>
</dbReference>
<dbReference type="InterPro" id="IPR013783">
    <property type="entry name" value="Ig-like_fold"/>
</dbReference>
<dbReference type="EMBL" id="VRYZ01000011">
    <property type="protein sequence ID" value="TXS89025.1"/>
    <property type="molecule type" value="Genomic_DNA"/>
</dbReference>
<evidence type="ECO:0000313" key="5">
    <source>
        <dbReference type="Proteomes" id="UP000321933"/>
    </source>
</evidence>
<dbReference type="AlphaFoldDB" id="A0A5C8ZLI6"/>
<evidence type="ECO:0000259" key="3">
    <source>
        <dbReference type="SMART" id="SM00634"/>
    </source>
</evidence>
<protein>
    <recommendedName>
        <fullName evidence="3">Big-1 domain-containing protein</fullName>
    </recommendedName>
</protein>
<dbReference type="PROSITE" id="PS51257">
    <property type="entry name" value="PROKAR_LIPOPROTEIN"/>
    <property type="match status" value="1"/>
</dbReference>
<dbReference type="Proteomes" id="UP000321933">
    <property type="component" value="Unassembled WGS sequence"/>
</dbReference>
<accession>A0A5C8ZLI6</accession>
<feature type="region of interest" description="Disordered" evidence="2">
    <location>
        <begin position="26"/>
        <end position="49"/>
    </location>
</feature>
<dbReference type="SUPFAM" id="SSF49373">
    <property type="entry name" value="Invasin/intimin cell-adhesion fragments"/>
    <property type="match status" value="2"/>
</dbReference>
<dbReference type="InterPro" id="IPR008964">
    <property type="entry name" value="Invasin/intimin_cell_adhesion"/>
</dbReference>
<gene>
    <name evidence="4" type="ORF">FVW59_19055</name>
</gene>
<dbReference type="Gene3D" id="2.60.40.10">
    <property type="entry name" value="Immunoglobulins"/>
    <property type="match status" value="2"/>
</dbReference>
<feature type="domain" description="Big-1" evidence="3">
    <location>
        <begin position="281"/>
        <end position="371"/>
    </location>
</feature>
<reference evidence="4 5" key="1">
    <citation type="submission" date="2019-08" db="EMBL/GenBank/DDBJ databases">
        <title>Parahaliea maris sp. nov., isolated from the surface seawater.</title>
        <authorList>
            <person name="Liu Y."/>
        </authorList>
    </citation>
    <scope>NUCLEOTIDE SEQUENCE [LARGE SCALE GENOMIC DNA]</scope>
    <source>
        <strain evidence="4 5">S2-26</strain>
    </source>
</reference>
<dbReference type="InterPro" id="IPR003344">
    <property type="entry name" value="Big_1_dom"/>
</dbReference>
<evidence type="ECO:0000256" key="2">
    <source>
        <dbReference type="SAM" id="MobiDB-lite"/>
    </source>
</evidence>
<comment type="caution">
    <text evidence="4">The sequence shown here is derived from an EMBL/GenBank/DDBJ whole genome shotgun (WGS) entry which is preliminary data.</text>
</comment>
<comment type="similarity">
    <text evidence="1">Belongs to the intimin/invasin family.</text>
</comment>
<keyword evidence="5" id="KW-1185">Reference proteome</keyword>
<evidence type="ECO:0000256" key="1">
    <source>
        <dbReference type="ARBA" id="ARBA00010116"/>
    </source>
</evidence>
<organism evidence="4 5">
    <name type="scientific">Parahaliea aestuarii</name>
    <dbReference type="NCBI Taxonomy" id="1852021"/>
    <lineage>
        <taxon>Bacteria</taxon>
        <taxon>Pseudomonadati</taxon>
        <taxon>Pseudomonadota</taxon>
        <taxon>Gammaproteobacteria</taxon>
        <taxon>Cellvibrionales</taxon>
        <taxon>Halieaceae</taxon>
        <taxon>Parahaliea</taxon>
    </lineage>
</organism>
<sequence length="758" mass="78776">MLCHFHRQGASSIVLMLALVLSGCGGGGGGSGDDGPTFSDPANQNGTPPEEQVLLDAITLTANSEVESSVVDALRPLEIRVRIRDGNKKPQIGKPVNLTTSLGQLDTESGDVLTDSSGYASARLSVASEKPGTAGTVTVTYKEVVQEVYFEVGLAPVSVGSEQEGGFVESLIHVDKPSIAGNGEAILTVSIINTDGSSVDGTFSPTISSRCLDADPAKSVVEIVSSSEPGQVQAIYRPLDCRGLDTVEMTFNDLPGHAASGSIDIGPPSAFSIEQASISHTTIALRDSGNGVVPDKSLVVFTLLDSDGNPAQGAEVNFQLAGSGADASLDRSIDISDESGEVEANVLAGNSPGVVRVTASVSLSSGVLSSTSPDIVISTGRPDSDSLSLVAAQLNPGGGNYDGITTELFISAADRFNGPIPDETVIFLMTEYGRVSATCSTVNGSCAATWSSQSPRRPLFPTFEDKFGEPAYLRTLQNTPCIIGSDSFFDTPCPQSLGQPEGGRTTILAYTKGDESFIDSNGNGVYDSNEPFEDLPEAFMDHNEDGQFGNATTAGSCYPNCSLDGGDEEPFLDDNNNGVYDDGNGIYNGSLCSAAAETAGDCSRAPVTVSASVVIIMSGNEPFGGYYTADTTSPRRLSEMRTSDQKSKFTFYTSDVYNGVLPFGTEISVTSDACPLEGEVNFNVGNTNLPGPSRFELTMGGGTSKEIISGEVTATVTIPESGGIPTSNRFTIPCTVNACSASPQPDFCIEESPESGDD</sequence>
<proteinExistence type="inferred from homology"/>
<evidence type="ECO:0000313" key="4">
    <source>
        <dbReference type="EMBL" id="TXS89025.1"/>
    </source>
</evidence>
<feature type="domain" description="Big-1" evidence="3">
    <location>
        <begin position="60"/>
        <end position="151"/>
    </location>
</feature>
<dbReference type="SMART" id="SM00634">
    <property type="entry name" value="BID_1"/>
    <property type="match status" value="2"/>
</dbReference>